<keyword evidence="1" id="KW-0812">Transmembrane</keyword>
<name>A0A1R4EWR5_9MICC</name>
<feature type="transmembrane region" description="Helical" evidence="1">
    <location>
        <begin position="34"/>
        <end position="65"/>
    </location>
</feature>
<dbReference type="Proteomes" id="UP000195913">
    <property type="component" value="Unassembled WGS sequence"/>
</dbReference>
<sequence>MDTQILVTIIAGLLLAFSVVGTIYPVLPGSLLTILTLLGWALIIGGPAAWTCAAVGMVLALAGWSASMVLTGRSLKKQEIPRGTILFAVAAGIAGMFLIPIVGLFIGFGVGLLLAEYARRRSLRSAMRASLTTLKSTGIGILIEFGFAALAGSVWTIGVIWHFAAR</sequence>
<feature type="transmembrane region" description="Helical" evidence="1">
    <location>
        <begin position="139"/>
        <end position="164"/>
    </location>
</feature>
<gene>
    <name evidence="2" type="ORF">FM101_01160</name>
</gene>
<feature type="transmembrane region" description="Helical" evidence="1">
    <location>
        <begin position="6"/>
        <end position="27"/>
    </location>
</feature>
<dbReference type="InterPro" id="IPR007403">
    <property type="entry name" value="DUF456"/>
</dbReference>
<feature type="transmembrane region" description="Helical" evidence="1">
    <location>
        <begin position="85"/>
        <end position="118"/>
    </location>
</feature>
<evidence type="ECO:0000313" key="3">
    <source>
        <dbReference type="Proteomes" id="UP000195913"/>
    </source>
</evidence>
<dbReference type="AlphaFoldDB" id="A0A1R4EWR5"/>
<organism evidence="2 3">
    <name type="scientific">Arthrobacter rhombi</name>
    <dbReference type="NCBI Taxonomy" id="71253"/>
    <lineage>
        <taxon>Bacteria</taxon>
        <taxon>Bacillati</taxon>
        <taxon>Actinomycetota</taxon>
        <taxon>Actinomycetes</taxon>
        <taxon>Micrococcales</taxon>
        <taxon>Micrococcaceae</taxon>
        <taxon>Arthrobacter</taxon>
    </lineage>
</organism>
<dbReference type="Pfam" id="PF04306">
    <property type="entry name" value="DUF456"/>
    <property type="match status" value="1"/>
</dbReference>
<evidence type="ECO:0000256" key="1">
    <source>
        <dbReference type="SAM" id="Phobius"/>
    </source>
</evidence>
<protein>
    <recommendedName>
        <fullName evidence="4">DUF456 domain-containing protein</fullName>
    </recommendedName>
</protein>
<keyword evidence="3" id="KW-1185">Reference proteome</keyword>
<evidence type="ECO:0008006" key="4">
    <source>
        <dbReference type="Google" id="ProtNLM"/>
    </source>
</evidence>
<keyword evidence="1" id="KW-0472">Membrane</keyword>
<proteinExistence type="predicted"/>
<keyword evidence="1" id="KW-1133">Transmembrane helix</keyword>
<reference evidence="2 3" key="1">
    <citation type="submission" date="2017-02" db="EMBL/GenBank/DDBJ databases">
        <authorList>
            <person name="Peterson S.W."/>
        </authorList>
    </citation>
    <scope>NUCLEOTIDE SEQUENCE [LARGE SCALE GENOMIC DNA]</scope>
    <source>
        <strain evidence="2 3">B Ar 00.02</strain>
    </source>
</reference>
<dbReference type="EMBL" id="FUHW01000006">
    <property type="protein sequence ID" value="SJM48100.1"/>
    <property type="molecule type" value="Genomic_DNA"/>
</dbReference>
<accession>A0A1R4EWR5</accession>
<dbReference type="RefSeq" id="WP_086994239.1">
    <property type="nucleotide sequence ID" value="NZ_FUHW01000006.1"/>
</dbReference>
<evidence type="ECO:0000313" key="2">
    <source>
        <dbReference type="EMBL" id="SJM48100.1"/>
    </source>
</evidence>